<dbReference type="GO" id="GO:0005524">
    <property type="term" value="F:ATP binding"/>
    <property type="evidence" value="ECO:0007669"/>
    <property type="project" value="UniProtKB-UniRule"/>
</dbReference>
<proteinExistence type="inferred from homology"/>
<keyword evidence="3" id="KW-0067">ATP-binding</keyword>
<dbReference type="EMBL" id="DSPX01000150">
    <property type="protein sequence ID" value="HGG01887.1"/>
    <property type="molecule type" value="Genomic_DNA"/>
</dbReference>
<dbReference type="AlphaFoldDB" id="A0A7C3ZYI6"/>
<reference evidence="5" key="1">
    <citation type="journal article" date="2020" name="mSystems">
        <title>Genome- and Community-Level Interaction Insights into Carbon Utilization and Element Cycling Functions of Hydrothermarchaeota in Hydrothermal Sediment.</title>
        <authorList>
            <person name="Zhou Z."/>
            <person name="Liu Y."/>
            <person name="Xu W."/>
            <person name="Pan J."/>
            <person name="Luo Z.H."/>
            <person name="Li M."/>
        </authorList>
    </citation>
    <scope>NUCLEOTIDE SEQUENCE [LARGE SCALE GENOMIC DNA]</scope>
    <source>
        <strain evidence="5">SpSt-374</strain>
    </source>
</reference>
<dbReference type="InterPro" id="IPR003836">
    <property type="entry name" value="Glucokinase"/>
</dbReference>
<dbReference type="SUPFAM" id="SSF53067">
    <property type="entry name" value="Actin-like ATPase domain"/>
    <property type="match status" value="1"/>
</dbReference>
<keyword evidence="1 3" id="KW-0808">Transferase</keyword>
<dbReference type="PANTHER" id="PTHR47363">
    <property type="entry name" value="GLUCOKINASE"/>
    <property type="match status" value="1"/>
</dbReference>
<dbReference type="CDD" id="cd24008">
    <property type="entry name" value="ASKHA_NBD_GLK"/>
    <property type="match status" value="1"/>
</dbReference>
<evidence type="ECO:0000313" key="5">
    <source>
        <dbReference type="EMBL" id="HGG01887.1"/>
    </source>
</evidence>
<comment type="subcellular location">
    <subcellularLocation>
        <location evidence="3">Cytoplasm</location>
    </subcellularLocation>
</comment>
<comment type="similarity">
    <text evidence="3 4">Belongs to the bacterial glucokinase family.</text>
</comment>
<dbReference type="GO" id="GO:0005737">
    <property type="term" value="C:cytoplasm"/>
    <property type="evidence" value="ECO:0007669"/>
    <property type="project" value="UniProtKB-SubCell"/>
</dbReference>
<accession>A0A7C3ZYI6</accession>
<dbReference type="EC" id="2.7.1.2" evidence="3"/>
<keyword evidence="2 3" id="KW-0418">Kinase</keyword>
<evidence type="ECO:0000256" key="4">
    <source>
        <dbReference type="RuleBase" id="RU004046"/>
    </source>
</evidence>
<dbReference type="NCBIfam" id="TIGR00749">
    <property type="entry name" value="glk"/>
    <property type="match status" value="1"/>
</dbReference>
<name>A0A7C3ZYI6_9CYAN</name>
<dbReference type="PANTHER" id="PTHR47363:SF1">
    <property type="entry name" value="GLUCOKINASE"/>
    <property type="match status" value="1"/>
</dbReference>
<dbReference type="HAMAP" id="MF_00524">
    <property type="entry name" value="Glucokinase"/>
    <property type="match status" value="1"/>
</dbReference>
<dbReference type="GO" id="GO:0006096">
    <property type="term" value="P:glycolytic process"/>
    <property type="evidence" value="ECO:0007669"/>
    <property type="project" value="UniProtKB-UniRule"/>
</dbReference>
<dbReference type="GO" id="GO:0004340">
    <property type="term" value="F:glucokinase activity"/>
    <property type="evidence" value="ECO:0007669"/>
    <property type="project" value="UniProtKB-UniRule"/>
</dbReference>
<sequence>MTLILAGDIGGTKTLLRLVEISAGEPGQMTSEMKNLYEGFYSSREFPDLVPLVERFFGEAAAVLGTNRAPAKACLAIAGPVLNNTSHLTNLDWYLTRERLEQELNIPRVQLINDFEAVGYGVLGLSAGEIYTLQSGHHEPGAPIAVIGAGTGLGEAFLILRHNVKRQVDEYVVFPSEGGHVDFAPRNDDEWLVWQYLRRSGLEHISVERVVSGMGIVPIYESLRSQDASYSMPPKTEAAEISAAALDGADALCDRAMQIFVEAYGAEAGNMALKLLPYGGLYLAGGIGPKILPLIEKENRFMKAFRDKGRVSGLLERVPVHLVLNDQVGLLGAAVYTLRL</sequence>
<dbReference type="Pfam" id="PF02685">
    <property type="entry name" value="Glucokinase"/>
    <property type="match status" value="1"/>
</dbReference>
<keyword evidence="3" id="KW-0963">Cytoplasm</keyword>
<dbReference type="Gene3D" id="3.30.420.40">
    <property type="match status" value="1"/>
</dbReference>
<gene>
    <name evidence="3" type="primary">glk</name>
    <name evidence="5" type="ORF">ENR15_14890</name>
</gene>
<keyword evidence="3" id="KW-0547">Nucleotide-binding</keyword>
<dbReference type="NCBIfam" id="NF001415">
    <property type="entry name" value="PRK00292.1-2"/>
    <property type="match status" value="1"/>
</dbReference>
<organism evidence="5">
    <name type="scientific">Planktothricoides sp. SpSt-374</name>
    <dbReference type="NCBI Taxonomy" id="2282167"/>
    <lineage>
        <taxon>Bacteria</taxon>
        <taxon>Bacillati</taxon>
        <taxon>Cyanobacteriota</taxon>
        <taxon>Cyanophyceae</taxon>
        <taxon>Oscillatoriophycideae</taxon>
        <taxon>Oscillatoriales</taxon>
        <taxon>Oscillatoriaceae</taxon>
        <taxon>Planktothricoides</taxon>
    </lineage>
</organism>
<feature type="binding site" evidence="3">
    <location>
        <begin position="7"/>
        <end position="12"/>
    </location>
    <ligand>
        <name>ATP</name>
        <dbReference type="ChEBI" id="CHEBI:30616"/>
    </ligand>
</feature>
<evidence type="ECO:0000256" key="2">
    <source>
        <dbReference type="ARBA" id="ARBA00022777"/>
    </source>
</evidence>
<dbReference type="Gene3D" id="3.40.367.20">
    <property type="match status" value="1"/>
</dbReference>
<dbReference type="GO" id="GO:0005536">
    <property type="term" value="F:D-glucose binding"/>
    <property type="evidence" value="ECO:0007669"/>
    <property type="project" value="InterPro"/>
</dbReference>
<comment type="caution">
    <text evidence="5">The sequence shown here is derived from an EMBL/GenBank/DDBJ whole genome shotgun (WGS) entry which is preliminary data.</text>
</comment>
<keyword evidence="3" id="KW-0324">Glycolysis</keyword>
<comment type="catalytic activity">
    <reaction evidence="3">
        <text>D-glucose + ATP = D-glucose 6-phosphate + ADP + H(+)</text>
        <dbReference type="Rhea" id="RHEA:17825"/>
        <dbReference type="ChEBI" id="CHEBI:4167"/>
        <dbReference type="ChEBI" id="CHEBI:15378"/>
        <dbReference type="ChEBI" id="CHEBI:30616"/>
        <dbReference type="ChEBI" id="CHEBI:61548"/>
        <dbReference type="ChEBI" id="CHEBI:456216"/>
        <dbReference type="EC" id="2.7.1.2"/>
    </reaction>
</comment>
<evidence type="ECO:0000256" key="3">
    <source>
        <dbReference type="HAMAP-Rule" id="MF_00524"/>
    </source>
</evidence>
<evidence type="ECO:0000256" key="1">
    <source>
        <dbReference type="ARBA" id="ARBA00022679"/>
    </source>
</evidence>
<protein>
    <recommendedName>
        <fullName evidence="3">Glucokinase</fullName>
        <ecNumber evidence="3">2.7.1.2</ecNumber>
    </recommendedName>
    <alternativeName>
        <fullName evidence="3">Glucose kinase</fullName>
    </alternativeName>
</protein>
<dbReference type="InterPro" id="IPR043129">
    <property type="entry name" value="ATPase_NBD"/>
</dbReference>